<proteinExistence type="predicted"/>
<evidence type="ECO:0000313" key="5">
    <source>
        <dbReference type="EMBL" id="CAL4774895.1"/>
    </source>
</evidence>
<keyword evidence="1" id="KW-0175">Coiled coil</keyword>
<evidence type="ECO:0000256" key="1">
    <source>
        <dbReference type="SAM" id="Coils"/>
    </source>
</evidence>
<accession>A0A9P1CAH3</accession>
<dbReference type="Proteomes" id="UP001152797">
    <property type="component" value="Unassembled WGS sequence"/>
</dbReference>
<feature type="compositionally biased region" description="Basic and acidic residues" evidence="2">
    <location>
        <begin position="507"/>
        <end position="528"/>
    </location>
</feature>
<reference evidence="4" key="2">
    <citation type="submission" date="2024-04" db="EMBL/GenBank/DDBJ databases">
        <authorList>
            <person name="Chen Y."/>
            <person name="Shah S."/>
            <person name="Dougan E. K."/>
            <person name="Thang M."/>
            <person name="Chan C."/>
        </authorList>
    </citation>
    <scope>NUCLEOTIDE SEQUENCE [LARGE SCALE GENOMIC DNA]</scope>
</reference>
<evidence type="ECO:0000256" key="2">
    <source>
        <dbReference type="SAM" id="MobiDB-lite"/>
    </source>
</evidence>
<sequence>MESDNDPECWHWARWNLQSMLRLIDAQQASSPTFQVQAAALQRYVEDEGLLYFFCCSGFHNEYCWGPAVQQTLMPDPDAWEGVADITPWYPRCCFPRLRGMLEAPIPRWMKKQIDRDLQNMATAEHPGLPWPQKDAWKPSGRLSGASCRESQGFLSWALYAFLVSSGIAVIAASPGGLGSPAGSVGVREALRSIAAEVERGRPETSPTDPRFAVRRRKLEQARVELVEGLSHGEVWELWSPKCENCQHLETVHAEASSKFFREIEHLRRALAKMLDSAKDYMPAHVLRNLQESLQLDVRYLTKPEEGEGGPLPPVPVPEVVDQSELIERLKRQIADQDKQLVEKKYTIKDLEEELRKLQEQLKEAGMVVSPTRQRPKKALPEHREIQTDPWMPFPPKQEVAPVVEGPKIVEQPAVVKPKKEKKPKAVEQPDSDSSDETPAIEKVKKPKKVPKKEEVPVVVSTGIDPDVVRKLQEELELLKMKLAAAERELAQMQELKDEIERLKALLREKDKKKPAESKPRKTFEDKCVGNGPGWSKAEEPKQEVKKTEKVRERPAVEQPSVAPSEPPTAPSTAEPEVASLARVQSGPALPTEPVMAKKGAVKTSTWSGVASAKQLPREAPAEAEPYLTQVWEQHPKGHKAPVKRELIKLGAVSPARQKLSTLEPVEPVEPTETTAKRLSMSASDATMKLPEGWHHVEGIEHEEAPAAG</sequence>
<comment type="caution">
    <text evidence="3">The sequence shown here is derived from an EMBL/GenBank/DDBJ whole genome shotgun (WGS) entry which is preliminary data.</text>
</comment>
<feature type="compositionally biased region" description="Basic and acidic residues" evidence="2">
    <location>
        <begin position="537"/>
        <end position="556"/>
    </location>
</feature>
<reference evidence="3" key="1">
    <citation type="submission" date="2022-10" db="EMBL/GenBank/DDBJ databases">
        <authorList>
            <person name="Chen Y."/>
            <person name="Dougan E. K."/>
            <person name="Chan C."/>
            <person name="Rhodes N."/>
            <person name="Thang M."/>
        </authorList>
    </citation>
    <scope>NUCLEOTIDE SEQUENCE</scope>
</reference>
<feature type="region of interest" description="Disordered" evidence="2">
    <location>
        <begin position="368"/>
        <end position="467"/>
    </location>
</feature>
<organism evidence="3">
    <name type="scientific">Cladocopium goreaui</name>
    <dbReference type="NCBI Taxonomy" id="2562237"/>
    <lineage>
        <taxon>Eukaryota</taxon>
        <taxon>Sar</taxon>
        <taxon>Alveolata</taxon>
        <taxon>Dinophyceae</taxon>
        <taxon>Suessiales</taxon>
        <taxon>Symbiodiniaceae</taxon>
        <taxon>Cladocopium</taxon>
    </lineage>
</organism>
<feature type="region of interest" description="Disordered" evidence="2">
    <location>
        <begin position="507"/>
        <end position="607"/>
    </location>
</feature>
<keyword evidence="6" id="KW-1185">Reference proteome</keyword>
<dbReference type="OrthoDB" id="10478568at2759"/>
<feature type="region of interest" description="Disordered" evidence="2">
    <location>
        <begin position="659"/>
        <end position="683"/>
    </location>
</feature>
<dbReference type="EMBL" id="CAMXCT030001180">
    <property type="protein sequence ID" value="CAL4774895.1"/>
    <property type="molecule type" value="Genomic_DNA"/>
</dbReference>
<feature type="coiled-coil region" evidence="1">
    <location>
        <begin position="320"/>
        <end position="368"/>
    </location>
</feature>
<evidence type="ECO:0000313" key="6">
    <source>
        <dbReference type="Proteomes" id="UP001152797"/>
    </source>
</evidence>
<protein>
    <submittedName>
        <fullName evidence="5">Desumoylating isopeptidase 2</fullName>
    </submittedName>
</protein>
<dbReference type="EMBL" id="CAMXCT010001180">
    <property type="protein sequence ID" value="CAI3987583.1"/>
    <property type="molecule type" value="Genomic_DNA"/>
</dbReference>
<evidence type="ECO:0000313" key="4">
    <source>
        <dbReference type="EMBL" id="CAL1140958.1"/>
    </source>
</evidence>
<dbReference type="EMBL" id="CAMXCT020001180">
    <property type="protein sequence ID" value="CAL1140958.1"/>
    <property type="molecule type" value="Genomic_DNA"/>
</dbReference>
<evidence type="ECO:0000313" key="3">
    <source>
        <dbReference type="EMBL" id="CAI3987583.1"/>
    </source>
</evidence>
<gene>
    <name evidence="3" type="ORF">C1SCF055_LOCUS14842</name>
</gene>
<name>A0A9P1CAH3_9DINO</name>
<feature type="compositionally biased region" description="Low complexity" evidence="2">
    <location>
        <begin position="664"/>
        <end position="674"/>
    </location>
</feature>
<dbReference type="AlphaFoldDB" id="A0A9P1CAH3"/>